<dbReference type="RefSeq" id="WP_249307358.1">
    <property type="nucleotide sequence ID" value="NZ_JACRSZ010000003.1"/>
</dbReference>
<organism evidence="9 10">
    <name type="scientific">Jingyaoa shaoxingensis</name>
    <dbReference type="NCBI Taxonomy" id="2763671"/>
    <lineage>
        <taxon>Bacteria</taxon>
        <taxon>Bacillati</taxon>
        <taxon>Bacillota</taxon>
        <taxon>Clostridia</taxon>
        <taxon>Lachnospirales</taxon>
        <taxon>Lachnospiraceae</taxon>
        <taxon>Jingyaoa</taxon>
    </lineage>
</organism>
<evidence type="ECO:0000313" key="10">
    <source>
        <dbReference type="Proteomes" id="UP000657421"/>
    </source>
</evidence>
<dbReference type="Pfam" id="PF00884">
    <property type="entry name" value="Sulfatase"/>
    <property type="match status" value="1"/>
</dbReference>
<evidence type="ECO:0000256" key="3">
    <source>
        <dbReference type="ARBA" id="ARBA00022475"/>
    </source>
</evidence>
<name>A0ABR7N7L1_9FIRM</name>
<keyword evidence="10" id="KW-1185">Reference proteome</keyword>
<feature type="transmembrane region" description="Helical" evidence="7">
    <location>
        <begin position="72"/>
        <end position="92"/>
    </location>
</feature>
<evidence type="ECO:0000259" key="8">
    <source>
        <dbReference type="Pfam" id="PF00884"/>
    </source>
</evidence>
<accession>A0ABR7N7L1</accession>
<comment type="caution">
    <text evidence="9">The sequence shown here is derived from an EMBL/GenBank/DDBJ whole genome shotgun (WGS) entry which is preliminary data.</text>
</comment>
<evidence type="ECO:0000256" key="4">
    <source>
        <dbReference type="ARBA" id="ARBA00022692"/>
    </source>
</evidence>
<dbReference type="EMBL" id="JACRSZ010000003">
    <property type="protein sequence ID" value="MBC8572377.1"/>
    <property type="molecule type" value="Genomic_DNA"/>
</dbReference>
<feature type="transmembrane region" description="Helical" evidence="7">
    <location>
        <begin position="47"/>
        <end position="65"/>
    </location>
</feature>
<keyword evidence="5 7" id="KW-1133">Transmembrane helix</keyword>
<evidence type="ECO:0000256" key="7">
    <source>
        <dbReference type="SAM" id="Phobius"/>
    </source>
</evidence>
<dbReference type="CDD" id="cd16015">
    <property type="entry name" value="LTA_synthase"/>
    <property type="match status" value="1"/>
</dbReference>
<dbReference type="PANTHER" id="PTHR47371">
    <property type="entry name" value="LIPOTEICHOIC ACID SYNTHASE"/>
    <property type="match status" value="1"/>
</dbReference>
<dbReference type="InterPro" id="IPR050448">
    <property type="entry name" value="OpgB/LTA_synthase_biosynth"/>
</dbReference>
<dbReference type="InterPro" id="IPR000917">
    <property type="entry name" value="Sulfatase_N"/>
</dbReference>
<feature type="transmembrane region" description="Helical" evidence="7">
    <location>
        <begin position="15"/>
        <end position="35"/>
    </location>
</feature>
<keyword evidence="3" id="KW-1003">Cell membrane</keyword>
<dbReference type="SUPFAM" id="SSF53649">
    <property type="entry name" value="Alkaline phosphatase-like"/>
    <property type="match status" value="1"/>
</dbReference>
<feature type="transmembrane region" description="Helical" evidence="7">
    <location>
        <begin position="123"/>
        <end position="140"/>
    </location>
</feature>
<dbReference type="Gene3D" id="3.40.720.10">
    <property type="entry name" value="Alkaline Phosphatase, subunit A"/>
    <property type="match status" value="1"/>
</dbReference>
<reference evidence="9 10" key="1">
    <citation type="submission" date="2020-08" db="EMBL/GenBank/DDBJ databases">
        <title>Genome public.</title>
        <authorList>
            <person name="Liu C."/>
            <person name="Sun Q."/>
        </authorList>
    </citation>
    <scope>NUCLEOTIDE SEQUENCE [LARGE SCALE GENOMIC DNA]</scope>
    <source>
        <strain evidence="9 10">NSJ-46</strain>
    </source>
</reference>
<dbReference type="Proteomes" id="UP000657421">
    <property type="component" value="Unassembled WGS sequence"/>
</dbReference>
<dbReference type="PANTHER" id="PTHR47371:SF3">
    <property type="entry name" value="PHOSPHOGLYCEROL TRANSFERASE I"/>
    <property type="match status" value="1"/>
</dbReference>
<keyword evidence="6 7" id="KW-0472">Membrane</keyword>
<sequence length="601" mass="68022">MKRKNWKHFKIKSKLLNTVLILVIPVLVLCLMEGYTHVPWDLTPPIFLLNLICYGLVYAFSTFAFGSVSGGYTFATLLFMCGGLANYCVVAFRSSPIVPWDIYSIRTAVSVADNYNVEITGKLIGIVLGFIALAAVSRVLNVKVRKIRTRMAGALVMVLCLFGYTKEMGNDTVIEAAGLDTTLFTPNVLYRNNGLVGGFVGNIRFMKVEKPEGYSDTAVKEIAQNYITEETETKKKDLPNIIVIMNEAFSDLSVFGDFSVSEDYMPFIHSLDQNVLKGHAYVSVKGGNTANSEFEFLTGDSMAFMPTGSVPYQQYVKSEIPSLASRLGELGYTTAAIHPYYGSGWCRNIVYPLLGFDQMLFKDDFAAPKKIRNYISDEAAFQKIIELYEEKGADEKLFTFEVTMQNHGGYSKDVGDFNESIYLTDEMSQGTQVRAAEKYLTLMKESDQAFKELVEYFEKQQEPTIILMFGDHQPSDYITNVILRELGLDRDTDDDVYYNNYIVPYIMWSNYDMDTTQVENISLNYLGGMLMEKAGIGLTGYQQFLKEMQKEFPAITANMIMNADGSRVAEKDVQSEWIENYHKLVYNHLCDKKDKLTQFYE</sequence>
<keyword evidence="4 7" id="KW-0812">Transmembrane</keyword>
<feature type="domain" description="Sulfatase N-terminal" evidence="8">
    <location>
        <begin position="239"/>
        <end position="532"/>
    </location>
</feature>
<evidence type="ECO:0000256" key="2">
    <source>
        <dbReference type="ARBA" id="ARBA00004936"/>
    </source>
</evidence>
<evidence type="ECO:0000313" key="9">
    <source>
        <dbReference type="EMBL" id="MBC8572377.1"/>
    </source>
</evidence>
<comment type="pathway">
    <text evidence="2">Cell wall biogenesis; lipoteichoic acid biosynthesis.</text>
</comment>
<evidence type="ECO:0000256" key="6">
    <source>
        <dbReference type="ARBA" id="ARBA00023136"/>
    </source>
</evidence>
<gene>
    <name evidence="9" type="ORF">H8716_04645</name>
</gene>
<comment type="subcellular location">
    <subcellularLocation>
        <location evidence="1">Cell membrane</location>
        <topology evidence="1">Multi-pass membrane protein</topology>
    </subcellularLocation>
</comment>
<evidence type="ECO:0000256" key="5">
    <source>
        <dbReference type="ARBA" id="ARBA00022989"/>
    </source>
</evidence>
<protein>
    <submittedName>
        <fullName evidence="9">LTA synthase family protein</fullName>
    </submittedName>
</protein>
<dbReference type="InterPro" id="IPR017850">
    <property type="entry name" value="Alkaline_phosphatase_core_sf"/>
</dbReference>
<proteinExistence type="predicted"/>
<evidence type="ECO:0000256" key="1">
    <source>
        <dbReference type="ARBA" id="ARBA00004651"/>
    </source>
</evidence>